<gene>
    <name evidence="2" type="ORF">C6V83_03610</name>
</gene>
<dbReference type="EMBL" id="CP027433">
    <property type="protein sequence ID" value="AVL99507.1"/>
    <property type="molecule type" value="Genomic_DNA"/>
</dbReference>
<proteinExistence type="predicted"/>
<dbReference type="AlphaFoldDB" id="A0A2S0KCU4"/>
<protein>
    <submittedName>
        <fullName evidence="2">Uncharacterized protein</fullName>
    </submittedName>
</protein>
<accession>A0A2S0KCU4</accession>
<dbReference type="KEGG" id="git:C6V83_03610"/>
<organism evidence="2 3">
    <name type="scientific">Gordonia iterans</name>
    <dbReference type="NCBI Taxonomy" id="1004901"/>
    <lineage>
        <taxon>Bacteria</taxon>
        <taxon>Bacillati</taxon>
        <taxon>Actinomycetota</taxon>
        <taxon>Actinomycetes</taxon>
        <taxon>Mycobacteriales</taxon>
        <taxon>Gordoniaceae</taxon>
        <taxon>Gordonia</taxon>
    </lineage>
</organism>
<reference evidence="2 3" key="1">
    <citation type="submission" date="2018-03" db="EMBL/GenBank/DDBJ databases">
        <title>Characteristics and genome of n-alkane degrading marine bacteria Gordonia iterans isolated from crude oil contaminated in Tae-an, South Korea.</title>
        <authorList>
            <person name="Lee S.-S."/>
            <person name="Kim H."/>
        </authorList>
    </citation>
    <scope>NUCLEOTIDE SEQUENCE [LARGE SCALE GENOMIC DNA]</scope>
    <source>
        <strain evidence="2 3">Co17</strain>
    </source>
</reference>
<keyword evidence="3" id="KW-1185">Reference proteome</keyword>
<evidence type="ECO:0000313" key="2">
    <source>
        <dbReference type="EMBL" id="AVL99507.1"/>
    </source>
</evidence>
<evidence type="ECO:0000313" key="3">
    <source>
        <dbReference type="Proteomes" id="UP000239814"/>
    </source>
</evidence>
<sequence length="113" mass="12203">MTEDLMRARIQPASRDRGKKQYKVDKPKKGFFNDEEQQVKVGNVPVATGTGTGPNGTLKPGQNYLMGEVMPGGGGPYAIVGYAIGNEIDNVFNEPNYSIDFALAGPVAEHFAR</sequence>
<dbReference type="Proteomes" id="UP000239814">
    <property type="component" value="Chromosome"/>
</dbReference>
<dbReference type="RefSeq" id="WP_105941242.1">
    <property type="nucleotide sequence ID" value="NZ_CP027433.1"/>
</dbReference>
<feature type="region of interest" description="Disordered" evidence="1">
    <location>
        <begin position="1"/>
        <end position="22"/>
    </location>
</feature>
<evidence type="ECO:0000256" key="1">
    <source>
        <dbReference type="SAM" id="MobiDB-lite"/>
    </source>
</evidence>
<name>A0A2S0KCU4_9ACTN</name>